<dbReference type="Proteomes" id="UP000704176">
    <property type="component" value="Unassembled WGS sequence"/>
</dbReference>
<protein>
    <recommendedName>
        <fullName evidence="3">Arginase</fullName>
    </recommendedName>
</protein>
<evidence type="ECO:0000313" key="2">
    <source>
        <dbReference type="Proteomes" id="UP000704176"/>
    </source>
</evidence>
<dbReference type="InterPro" id="IPR023696">
    <property type="entry name" value="Ureohydrolase_dom_sf"/>
</dbReference>
<proteinExistence type="predicted"/>
<reference evidence="1 2" key="1">
    <citation type="submission" date="2021-09" db="EMBL/GenBank/DDBJ databases">
        <title>The complete genome sequence of a new microorganism.</title>
        <authorList>
            <person name="Zi Z."/>
        </authorList>
    </citation>
    <scope>NUCLEOTIDE SEQUENCE [LARGE SCALE GENOMIC DNA]</scope>
    <source>
        <strain evidence="1 2">WGZ8</strain>
    </source>
</reference>
<sequence>MTIALTVLDTDATLTSQPAIRDRLAAAQARRIDLLDLGPSLRLWAWESDFDAFRARLPQFRSGMTNVFMAGSGDFHHLTAALVERADRPLTVIHFDNHPDGAWSFPRRHCGSWVNAALALAHVRKMITIGCCSDDLARLGGRTPWMQALQSGRLEVHPWSRPPATLRRGVHRIPGHRTEGRTLHWNSLAGTTWDGFVDDLVRQVAGETLWISIDKDVLGPAEAATNWDQGSMPLAYLEEALAALASDAPIAGVDICGEYTPRRHRHPAKRLEAWIDQPNDAPAGTAINEATNARLLNLLEAIL</sequence>
<dbReference type="RefSeq" id="WP_224315614.1">
    <property type="nucleotide sequence ID" value="NZ_JAIRBM010000023.1"/>
</dbReference>
<accession>A0ABS7VV73</accession>
<dbReference type="SUPFAM" id="SSF52768">
    <property type="entry name" value="Arginase/deacetylase"/>
    <property type="match status" value="1"/>
</dbReference>
<comment type="caution">
    <text evidence="1">The sequence shown here is derived from an EMBL/GenBank/DDBJ whole genome shotgun (WGS) entry which is preliminary data.</text>
</comment>
<gene>
    <name evidence="1" type="ORF">K9B37_21615</name>
</gene>
<keyword evidence="2" id="KW-1185">Reference proteome</keyword>
<evidence type="ECO:0000313" key="1">
    <source>
        <dbReference type="EMBL" id="MBZ6078862.1"/>
    </source>
</evidence>
<evidence type="ECO:0008006" key="3">
    <source>
        <dbReference type="Google" id="ProtNLM"/>
    </source>
</evidence>
<name>A0ABS7VV73_9HYPH</name>
<dbReference type="EMBL" id="JAIRBM010000023">
    <property type="protein sequence ID" value="MBZ6078862.1"/>
    <property type="molecule type" value="Genomic_DNA"/>
</dbReference>
<organism evidence="1 2">
    <name type="scientific">Microvirga puerhi</name>
    <dbReference type="NCBI Taxonomy" id="2876078"/>
    <lineage>
        <taxon>Bacteria</taxon>
        <taxon>Pseudomonadati</taxon>
        <taxon>Pseudomonadota</taxon>
        <taxon>Alphaproteobacteria</taxon>
        <taxon>Hyphomicrobiales</taxon>
        <taxon>Methylobacteriaceae</taxon>
        <taxon>Microvirga</taxon>
    </lineage>
</organism>
<dbReference type="Gene3D" id="3.40.800.10">
    <property type="entry name" value="Ureohydrolase domain"/>
    <property type="match status" value="1"/>
</dbReference>